<evidence type="ECO:0000313" key="2">
    <source>
        <dbReference type="Proteomes" id="UP000830395"/>
    </source>
</evidence>
<dbReference type="EMBL" id="CM040985">
    <property type="protein sequence ID" value="MCJ8737959.1"/>
    <property type="molecule type" value="Genomic_DNA"/>
</dbReference>
<protein>
    <submittedName>
        <fullName evidence="1">Uncharacterized protein</fullName>
    </submittedName>
</protein>
<keyword evidence="2" id="KW-1185">Reference proteome</keyword>
<dbReference type="Proteomes" id="UP000830395">
    <property type="component" value="Chromosome 11"/>
</dbReference>
<evidence type="ECO:0000313" key="1">
    <source>
        <dbReference type="EMBL" id="MCJ8737959.1"/>
    </source>
</evidence>
<sequence>MTGLVCNYYRRFKHSLMLQKEKPCIKSRGVKTIEQNGDVYIFLILPKYHIFSFSTALQRLQK</sequence>
<reference evidence="1" key="1">
    <citation type="submission" date="2020-02" db="EMBL/GenBank/DDBJ databases">
        <title>Genome sequencing of the panga catfish, Pangasius djambal.</title>
        <authorList>
            <person name="Wen M."/>
            <person name="Zahm M."/>
            <person name="Roques C."/>
            <person name="Cabau C."/>
            <person name="Klopp C."/>
            <person name="Donnadieu C."/>
            <person name="Jouanno E."/>
            <person name="Avarre J.-C."/>
            <person name="Campet M."/>
            <person name="Ha T."/>
            <person name="Dugue R."/>
            <person name="Lampietro C."/>
            <person name="Louis A."/>
            <person name="Herpin A."/>
            <person name="Echchiki A."/>
            <person name="Berthelot C."/>
            <person name="Parey E."/>
            <person name="Roest-Crollius H."/>
            <person name="Braasch I."/>
            <person name="Postlethwait J.H."/>
            <person name="Bobe J."/>
            <person name="Montfort J."/>
            <person name="Bouchez O."/>
            <person name="Begum T."/>
            <person name="Schartl M."/>
            <person name="Gustiano R."/>
            <person name="Guiguen Y."/>
        </authorList>
    </citation>
    <scope>NUCLEOTIDE SEQUENCE</scope>
    <source>
        <strain evidence="1">Pdj_M5554</strain>
    </source>
</reference>
<feature type="non-terminal residue" evidence="1">
    <location>
        <position position="62"/>
    </location>
</feature>
<organism evidence="1 2">
    <name type="scientific">Pangasius djambal</name>
    <dbReference type="NCBI Taxonomy" id="1691987"/>
    <lineage>
        <taxon>Eukaryota</taxon>
        <taxon>Metazoa</taxon>
        <taxon>Chordata</taxon>
        <taxon>Craniata</taxon>
        <taxon>Vertebrata</taxon>
        <taxon>Euteleostomi</taxon>
        <taxon>Actinopterygii</taxon>
        <taxon>Neopterygii</taxon>
        <taxon>Teleostei</taxon>
        <taxon>Ostariophysi</taxon>
        <taxon>Siluriformes</taxon>
        <taxon>Pangasiidae</taxon>
        <taxon>Pangasius</taxon>
    </lineage>
</organism>
<comment type="caution">
    <text evidence="1">The sequence shown here is derived from an EMBL/GenBank/DDBJ whole genome shotgun (WGS) entry which is preliminary data.</text>
</comment>
<name>A0ACC5YQH8_9TELE</name>
<proteinExistence type="predicted"/>
<gene>
    <name evidence="1" type="ORF">PDJAM_G00030190</name>
</gene>
<accession>A0ACC5YQH8</accession>